<gene>
    <name evidence="9" type="primary">xerC</name>
    <name evidence="12" type="ORF">SASC598J21_013600</name>
</gene>
<evidence type="ECO:0000259" key="10">
    <source>
        <dbReference type="PROSITE" id="PS51898"/>
    </source>
</evidence>
<comment type="subcellular location">
    <subcellularLocation>
        <location evidence="1 9">Cytoplasm</location>
    </subcellularLocation>
</comment>
<keyword evidence="3 9" id="KW-0132">Cell division</keyword>
<evidence type="ECO:0000256" key="4">
    <source>
        <dbReference type="ARBA" id="ARBA00022829"/>
    </source>
</evidence>
<feature type="active site" evidence="9">
    <location>
        <position position="244"/>
    </location>
</feature>
<keyword evidence="7 9" id="KW-0233">DNA recombination</keyword>
<dbReference type="Proteomes" id="UP000027644">
    <property type="component" value="Unassembled WGS sequence"/>
</dbReference>
<accession>A0A074V5Z1</accession>
<dbReference type="GO" id="GO:0006313">
    <property type="term" value="P:DNA transposition"/>
    <property type="evidence" value="ECO:0007669"/>
    <property type="project" value="UniProtKB-UniRule"/>
</dbReference>
<dbReference type="GO" id="GO:0009037">
    <property type="term" value="F:tyrosine-based site-specific recombinase activity"/>
    <property type="evidence" value="ECO:0007669"/>
    <property type="project" value="UniProtKB-UniRule"/>
</dbReference>
<feature type="active site" evidence="9">
    <location>
        <position position="174"/>
    </location>
</feature>
<evidence type="ECO:0000256" key="6">
    <source>
        <dbReference type="ARBA" id="ARBA00023125"/>
    </source>
</evidence>
<dbReference type="InterPro" id="IPR004107">
    <property type="entry name" value="Integrase_SAM-like_N"/>
</dbReference>
<sequence length="300" mass="34164">MQTTSSPNWILWNEFFQHLQQRGLSALTCTAYARDLIQLSRILPDNLTAESITRLHLVGALKKLSGMGDKPASLARKLSTWRAYFNFLQRHGKIETNPTNNIKAPKAGARLPKAVPAEKLNHTFDQPTAEDTLSLRDQAIFELLYGSGLRLSELVQLDLHHLMLNENWVHVSGKGNKQRQVPLGQKSIDALQRYLPRRYAIAGENAVFTSQRGTRLSARQIQNRLNVWSITHGSDRHLSPHMLRHSFASHVLQNAHDIRAVQELLGHKSISTTQQYTKLDFNHLAQIYDSTHPRAKRRNK</sequence>
<comment type="similarity">
    <text evidence="9">Belongs to the 'phage' integrase family. XerC subfamily.</text>
</comment>
<evidence type="ECO:0000256" key="3">
    <source>
        <dbReference type="ARBA" id="ARBA00022618"/>
    </source>
</evidence>
<feature type="active site" evidence="9">
    <location>
        <position position="267"/>
    </location>
</feature>
<dbReference type="EMBL" id="AVQL01000443">
    <property type="protein sequence ID" value="KEQ00843.1"/>
    <property type="molecule type" value="Genomic_DNA"/>
</dbReference>
<dbReference type="PANTHER" id="PTHR30349:SF81">
    <property type="entry name" value="TYROSINE RECOMBINASE XERC"/>
    <property type="match status" value="1"/>
</dbReference>
<dbReference type="PROSITE" id="PS51900">
    <property type="entry name" value="CB"/>
    <property type="match status" value="1"/>
</dbReference>
<feature type="domain" description="Tyr recombinase" evidence="10">
    <location>
        <begin position="110"/>
        <end position="289"/>
    </location>
</feature>
<reference evidence="12 13" key="1">
    <citation type="journal article" date="2014" name="PLoS Genet.">
        <title>Hidden diversity in honey bee gut symbionts detected by single-cell genomics.</title>
        <authorList>
            <person name="Engel P."/>
            <person name="Stepanauskas R."/>
            <person name="Moran N."/>
        </authorList>
    </citation>
    <scope>NUCLEOTIDE SEQUENCE [LARGE SCALE GENOMIC DNA]</scope>
    <source>
        <strain evidence="12 13">SCGC AB-598-J21</strain>
    </source>
</reference>
<dbReference type="InterPro" id="IPR010998">
    <property type="entry name" value="Integrase_recombinase_N"/>
</dbReference>
<evidence type="ECO:0000256" key="8">
    <source>
        <dbReference type="ARBA" id="ARBA00023306"/>
    </source>
</evidence>
<dbReference type="GO" id="GO:0005737">
    <property type="term" value="C:cytoplasm"/>
    <property type="evidence" value="ECO:0007669"/>
    <property type="project" value="UniProtKB-SubCell"/>
</dbReference>
<dbReference type="Pfam" id="PF00589">
    <property type="entry name" value="Phage_integrase"/>
    <property type="match status" value="1"/>
</dbReference>
<feature type="active site" evidence="9">
    <location>
        <position position="150"/>
    </location>
</feature>
<keyword evidence="2 9" id="KW-0963">Cytoplasm</keyword>
<dbReference type="HAMAP" id="MF_01808">
    <property type="entry name" value="Recomb_XerC_XerD"/>
    <property type="match status" value="1"/>
</dbReference>
<dbReference type="PROSITE" id="PS51898">
    <property type="entry name" value="TYR_RECOMBINASE"/>
    <property type="match status" value="1"/>
</dbReference>
<name>A0A074V5Z1_9NEIS</name>
<comment type="caution">
    <text evidence="12">The sequence shown here is derived from an EMBL/GenBank/DDBJ whole genome shotgun (WGS) entry which is preliminary data.</text>
</comment>
<dbReference type="InterPro" id="IPR044068">
    <property type="entry name" value="CB"/>
</dbReference>
<keyword evidence="6 9" id="KW-0238">DNA-binding</keyword>
<dbReference type="PANTHER" id="PTHR30349">
    <property type="entry name" value="PHAGE INTEGRASE-RELATED"/>
    <property type="match status" value="1"/>
</dbReference>
<evidence type="ECO:0000256" key="2">
    <source>
        <dbReference type="ARBA" id="ARBA00022490"/>
    </source>
</evidence>
<comment type="function">
    <text evidence="9">Site-specific tyrosine recombinase, which acts by catalyzing the cutting and rejoining of the recombining DNA molecules. The XerC-XerD complex is essential to convert dimers of the bacterial chromosome into monomers to permit their segregation at cell division. It also contributes to the segregational stability of plasmids.</text>
</comment>
<dbReference type="SUPFAM" id="SSF56349">
    <property type="entry name" value="DNA breaking-rejoining enzymes"/>
    <property type="match status" value="1"/>
</dbReference>
<dbReference type="Gene3D" id="1.10.443.10">
    <property type="entry name" value="Intergrase catalytic core"/>
    <property type="match status" value="1"/>
</dbReference>
<dbReference type="GO" id="GO:0003677">
    <property type="term" value="F:DNA binding"/>
    <property type="evidence" value="ECO:0007669"/>
    <property type="project" value="UniProtKB-UniRule"/>
</dbReference>
<evidence type="ECO:0000256" key="1">
    <source>
        <dbReference type="ARBA" id="ARBA00004496"/>
    </source>
</evidence>
<keyword evidence="5 9" id="KW-0229">DNA integration</keyword>
<dbReference type="GO" id="GO:0051301">
    <property type="term" value="P:cell division"/>
    <property type="evidence" value="ECO:0007669"/>
    <property type="project" value="UniProtKB-KW"/>
</dbReference>
<dbReference type="InterPro" id="IPR002104">
    <property type="entry name" value="Integrase_catalytic"/>
</dbReference>
<dbReference type="InterPro" id="IPR013762">
    <property type="entry name" value="Integrase-like_cat_sf"/>
</dbReference>
<evidence type="ECO:0000256" key="7">
    <source>
        <dbReference type="ARBA" id="ARBA00023172"/>
    </source>
</evidence>
<proteinExistence type="inferred from homology"/>
<dbReference type="CDD" id="cd00798">
    <property type="entry name" value="INT_XerDC_C"/>
    <property type="match status" value="1"/>
</dbReference>
<keyword evidence="4 9" id="KW-0159">Chromosome partition</keyword>
<evidence type="ECO:0000256" key="9">
    <source>
        <dbReference type="HAMAP-Rule" id="MF_01808"/>
    </source>
</evidence>
<dbReference type="GO" id="GO:0007059">
    <property type="term" value="P:chromosome segregation"/>
    <property type="evidence" value="ECO:0007669"/>
    <property type="project" value="UniProtKB-UniRule"/>
</dbReference>
<keyword evidence="8 9" id="KW-0131">Cell cycle</keyword>
<evidence type="ECO:0000259" key="11">
    <source>
        <dbReference type="PROSITE" id="PS51900"/>
    </source>
</evidence>
<organism evidence="12 13">
    <name type="scientific">Snodgrassella alvi SCGC AB-598-J21</name>
    <dbReference type="NCBI Taxonomy" id="1385367"/>
    <lineage>
        <taxon>Bacteria</taxon>
        <taxon>Pseudomonadati</taxon>
        <taxon>Pseudomonadota</taxon>
        <taxon>Betaproteobacteria</taxon>
        <taxon>Neisseriales</taxon>
        <taxon>Neisseriaceae</taxon>
        <taxon>Snodgrassella</taxon>
    </lineage>
</organism>
<dbReference type="InterPro" id="IPR050090">
    <property type="entry name" value="Tyrosine_recombinase_XerCD"/>
</dbReference>
<evidence type="ECO:0000313" key="12">
    <source>
        <dbReference type="EMBL" id="KEQ00843.1"/>
    </source>
</evidence>
<evidence type="ECO:0000313" key="13">
    <source>
        <dbReference type="Proteomes" id="UP000027644"/>
    </source>
</evidence>
<feature type="domain" description="Core-binding (CB)" evidence="11">
    <location>
        <begin position="7"/>
        <end position="89"/>
    </location>
</feature>
<comment type="subunit">
    <text evidence="9">Forms a cyclic heterotetrameric complex composed of two molecules of XerC and two molecules of XerD.</text>
</comment>
<feature type="active site" description="O-(3'-phospho-DNA)-tyrosine intermediate" evidence="9">
    <location>
        <position position="276"/>
    </location>
</feature>
<feature type="active site" evidence="9">
    <location>
        <position position="241"/>
    </location>
</feature>
<dbReference type="Gene3D" id="1.10.150.130">
    <property type="match status" value="1"/>
</dbReference>
<dbReference type="InterPro" id="IPR011010">
    <property type="entry name" value="DNA_brk_join_enz"/>
</dbReference>
<dbReference type="AlphaFoldDB" id="A0A074V5Z1"/>
<dbReference type="Pfam" id="PF02899">
    <property type="entry name" value="Phage_int_SAM_1"/>
    <property type="match status" value="1"/>
</dbReference>
<protein>
    <recommendedName>
        <fullName evidence="9">Tyrosine recombinase XerC</fullName>
    </recommendedName>
</protein>
<evidence type="ECO:0000256" key="5">
    <source>
        <dbReference type="ARBA" id="ARBA00022908"/>
    </source>
</evidence>
<dbReference type="InterPro" id="IPR023009">
    <property type="entry name" value="Tyrosine_recombinase_XerC/XerD"/>
</dbReference>